<dbReference type="InterPro" id="IPR013221">
    <property type="entry name" value="Mur_ligase_cen"/>
</dbReference>
<reference evidence="6" key="1">
    <citation type="submission" date="2017-09" db="EMBL/GenBank/DDBJ databases">
        <title>Depth-based differentiation of microbial function through sediment-hosted aquifers and enrichment of novel symbionts in the deep terrestrial subsurface.</title>
        <authorList>
            <person name="Probst A.J."/>
            <person name="Ladd B."/>
            <person name="Jarett J.K."/>
            <person name="Geller-Mcgrath D.E."/>
            <person name="Sieber C.M.K."/>
            <person name="Emerson J.B."/>
            <person name="Anantharaman K."/>
            <person name="Thomas B.C."/>
            <person name="Malmstrom R."/>
            <person name="Stieglmeier M."/>
            <person name="Klingl A."/>
            <person name="Woyke T."/>
            <person name="Ryan C.M."/>
            <person name="Banfield J.F."/>
        </authorList>
    </citation>
    <scope>NUCLEOTIDE SEQUENCE [LARGE SCALE GENOMIC DNA]</scope>
</reference>
<evidence type="ECO:0000256" key="3">
    <source>
        <dbReference type="ARBA" id="ARBA00022840"/>
    </source>
</evidence>
<evidence type="ECO:0000313" key="6">
    <source>
        <dbReference type="Proteomes" id="UP000230864"/>
    </source>
</evidence>
<dbReference type="SUPFAM" id="SSF53623">
    <property type="entry name" value="MurD-like peptide ligases, catalytic domain"/>
    <property type="match status" value="1"/>
</dbReference>
<dbReference type="GO" id="GO:0008360">
    <property type="term" value="P:regulation of cell shape"/>
    <property type="evidence" value="ECO:0007669"/>
    <property type="project" value="InterPro"/>
</dbReference>
<dbReference type="InterPro" id="IPR005762">
    <property type="entry name" value="MurD"/>
</dbReference>
<dbReference type="GO" id="GO:0051301">
    <property type="term" value="P:cell division"/>
    <property type="evidence" value="ECO:0007669"/>
    <property type="project" value="InterPro"/>
</dbReference>
<dbReference type="GO" id="GO:0005737">
    <property type="term" value="C:cytoplasm"/>
    <property type="evidence" value="ECO:0007669"/>
    <property type="project" value="InterPro"/>
</dbReference>
<feature type="domain" description="Mur ligase central" evidence="4">
    <location>
        <begin position="115"/>
        <end position="244"/>
    </location>
</feature>
<dbReference type="Pfam" id="PF08245">
    <property type="entry name" value="Mur_ligase_M"/>
    <property type="match status" value="1"/>
</dbReference>
<dbReference type="GO" id="GO:0008764">
    <property type="term" value="F:UDP-N-acetylmuramoylalanine-D-glutamate ligase activity"/>
    <property type="evidence" value="ECO:0007669"/>
    <property type="project" value="InterPro"/>
</dbReference>
<dbReference type="Pfam" id="PF21799">
    <property type="entry name" value="MurD-like_N"/>
    <property type="match status" value="1"/>
</dbReference>
<keyword evidence="3" id="KW-0067">ATP-binding</keyword>
<accession>A0A2M7D8V8</accession>
<dbReference type="SUPFAM" id="SSF51984">
    <property type="entry name" value="MurCD N-terminal domain"/>
    <property type="match status" value="1"/>
</dbReference>
<dbReference type="PANTHER" id="PTHR43692:SF1">
    <property type="entry name" value="UDP-N-ACETYLMURAMOYLALANINE--D-GLUTAMATE LIGASE"/>
    <property type="match status" value="1"/>
</dbReference>
<dbReference type="PANTHER" id="PTHR43692">
    <property type="entry name" value="UDP-N-ACETYLMURAMOYLALANINE--D-GLUTAMATE LIGASE"/>
    <property type="match status" value="1"/>
</dbReference>
<evidence type="ECO:0000313" key="5">
    <source>
        <dbReference type="EMBL" id="PIV44908.1"/>
    </source>
</evidence>
<keyword evidence="1" id="KW-0436">Ligase</keyword>
<dbReference type="GO" id="GO:0005524">
    <property type="term" value="F:ATP binding"/>
    <property type="evidence" value="ECO:0007669"/>
    <property type="project" value="UniProtKB-KW"/>
</dbReference>
<evidence type="ECO:0000256" key="1">
    <source>
        <dbReference type="ARBA" id="ARBA00022598"/>
    </source>
</evidence>
<proteinExistence type="predicted"/>
<dbReference type="AlphaFoldDB" id="A0A2M7D8V8"/>
<protein>
    <recommendedName>
        <fullName evidence="4">Mur ligase central domain-containing protein</fullName>
    </recommendedName>
</protein>
<dbReference type="Proteomes" id="UP000230864">
    <property type="component" value="Unassembled WGS sequence"/>
</dbReference>
<keyword evidence="2" id="KW-0547">Nucleotide-binding</keyword>
<organism evidence="5 6">
    <name type="scientific">Candidatus Nealsonbacteria bacterium CG02_land_8_20_14_3_00_37_10</name>
    <dbReference type="NCBI Taxonomy" id="1974699"/>
    <lineage>
        <taxon>Bacteria</taxon>
        <taxon>Candidatus Nealsoniibacteriota</taxon>
    </lineage>
</organism>
<dbReference type="Gene3D" id="3.40.50.720">
    <property type="entry name" value="NAD(P)-binding Rossmann-like Domain"/>
    <property type="match status" value="1"/>
</dbReference>
<evidence type="ECO:0000259" key="4">
    <source>
        <dbReference type="Pfam" id="PF08245"/>
    </source>
</evidence>
<dbReference type="InterPro" id="IPR036565">
    <property type="entry name" value="Mur-like_cat_sf"/>
</dbReference>
<comment type="caution">
    <text evidence="5">The sequence shown here is derived from an EMBL/GenBank/DDBJ whole genome shotgun (WGS) entry which is preliminary data.</text>
</comment>
<dbReference type="EMBL" id="PETZ01000060">
    <property type="protein sequence ID" value="PIV44908.1"/>
    <property type="molecule type" value="Genomic_DNA"/>
</dbReference>
<name>A0A2M7D8V8_9BACT</name>
<feature type="non-terminal residue" evidence="5">
    <location>
        <position position="302"/>
    </location>
</feature>
<sequence length="302" mass="34531">MKLKELEDKKILILGFGREGRDTFKFLRKLFPKRVIGIADRLEFKNLKLKIKNYKNIRWHLGTNYLKALKNYDVIIKSPGIPIHLPEIEKAFKRGKITSQTEIFFENCPGKIVGVTGTKGKSTTTSMIYEILKAGKIKAHLVGNIGKPVLNLLSSAKPKDVYVYELSSHQLYGLKKNPHITVLLNIYPEHLDYYRNFKEYASAKANITLWQTKEGFLVYNSEDKTVKEIAKKSKAKKIPIGGEYYELDKAAAEAVGELFKIPSKIIEKTLKEFKYLPHRLELVGTFKGITFYNDALSTIPET</sequence>
<evidence type="ECO:0000256" key="2">
    <source>
        <dbReference type="ARBA" id="ARBA00022741"/>
    </source>
</evidence>
<gene>
    <name evidence="5" type="ORF">COS25_02705</name>
</gene>
<dbReference type="Gene3D" id="3.40.1190.10">
    <property type="entry name" value="Mur-like, catalytic domain"/>
    <property type="match status" value="1"/>
</dbReference>